<evidence type="ECO:0000256" key="4">
    <source>
        <dbReference type="ARBA" id="ARBA00023134"/>
    </source>
</evidence>
<reference evidence="7 8" key="1">
    <citation type="submission" date="2018-06" db="EMBL/GenBank/DDBJ databases">
        <title>Whole genome sequencing of Candida tropicalis (genome annotated by CSBL at Korea University).</title>
        <authorList>
            <person name="Ahn J."/>
        </authorList>
    </citation>
    <scope>NUCLEOTIDE SEQUENCE [LARGE SCALE GENOMIC DNA]</scope>
    <source>
        <strain evidence="7 8">ATCC 20962</strain>
    </source>
</reference>
<dbReference type="InterPro" id="IPR006073">
    <property type="entry name" value="GTP-bd"/>
</dbReference>
<dbReference type="STRING" id="5486.A0A367YDN3"/>
<keyword evidence="4" id="KW-0342">GTP-binding</keyword>
<evidence type="ECO:0000259" key="6">
    <source>
        <dbReference type="PROSITE" id="PS51706"/>
    </source>
</evidence>
<dbReference type="GO" id="GO:0046872">
    <property type="term" value="F:metal ion binding"/>
    <property type="evidence" value="ECO:0007669"/>
    <property type="project" value="UniProtKB-KW"/>
</dbReference>
<keyword evidence="2" id="KW-0547">Nucleotide-binding</keyword>
<dbReference type="InterPro" id="IPR052279">
    <property type="entry name" value="EngB_GTPase"/>
</dbReference>
<dbReference type="PROSITE" id="PS51706">
    <property type="entry name" value="G_ENGB"/>
    <property type="match status" value="1"/>
</dbReference>
<accession>A0A367YDN3</accession>
<evidence type="ECO:0000313" key="7">
    <source>
        <dbReference type="EMBL" id="RCK63907.1"/>
    </source>
</evidence>
<evidence type="ECO:0000256" key="3">
    <source>
        <dbReference type="ARBA" id="ARBA00022842"/>
    </source>
</evidence>
<gene>
    <name evidence="7" type="primary">MRX8_1</name>
    <name evidence="7" type="ORF">Cantr_10609</name>
</gene>
<organism evidence="7 8">
    <name type="scientific">Candida viswanathii</name>
    <dbReference type="NCBI Taxonomy" id="5486"/>
    <lineage>
        <taxon>Eukaryota</taxon>
        <taxon>Fungi</taxon>
        <taxon>Dikarya</taxon>
        <taxon>Ascomycota</taxon>
        <taxon>Saccharomycotina</taxon>
        <taxon>Pichiomycetes</taxon>
        <taxon>Debaryomycetaceae</taxon>
        <taxon>Candida/Lodderomyces clade</taxon>
        <taxon>Candida</taxon>
    </lineage>
</organism>
<evidence type="ECO:0000256" key="2">
    <source>
        <dbReference type="ARBA" id="ARBA00022741"/>
    </source>
</evidence>
<dbReference type="EMBL" id="QLNQ01000023">
    <property type="protein sequence ID" value="RCK63907.1"/>
    <property type="molecule type" value="Genomic_DNA"/>
</dbReference>
<dbReference type="CDD" id="cd01876">
    <property type="entry name" value="YihA_EngB"/>
    <property type="match status" value="1"/>
</dbReference>
<evidence type="ECO:0000256" key="5">
    <source>
        <dbReference type="SAM" id="MobiDB-lite"/>
    </source>
</evidence>
<feature type="compositionally biased region" description="Basic residues" evidence="5">
    <location>
        <begin position="47"/>
        <end position="60"/>
    </location>
</feature>
<dbReference type="InterPro" id="IPR027417">
    <property type="entry name" value="P-loop_NTPase"/>
</dbReference>
<proteinExistence type="predicted"/>
<dbReference type="PANTHER" id="PTHR46498:SF1">
    <property type="entry name" value="GTP-BINDING PROTEIN 8"/>
    <property type="match status" value="1"/>
</dbReference>
<dbReference type="PANTHER" id="PTHR46498">
    <property type="entry name" value="GTP-BINDING PROTEIN 8"/>
    <property type="match status" value="1"/>
</dbReference>
<dbReference type="InterPro" id="IPR030393">
    <property type="entry name" value="G_ENGB_dom"/>
</dbReference>
<comment type="caution">
    <text evidence="7">The sequence shown here is derived from an EMBL/GenBank/DDBJ whole genome shotgun (WGS) entry which is preliminary data.</text>
</comment>
<dbReference type="OrthoDB" id="391988at2759"/>
<dbReference type="Gene3D" id="3.40.50.300">
    <property type="entry name" value="P-loop containing nucleotide triphosphate hydrolases"/>
    <property type="match status" value="1"/>
</dbReference>
<dbReference type="AlphaFoldDB" id="A0A367YDN3"/>
<dbReference type="SUPFAM" id="SSF52540">
    <property type="entry name" value="P-loop containing nucleoside triphosphate hydrolases"/>
    <property type="match status" value="1"/>
</dbReference>
<dbReference type="Pfam" id="PF01926">
    <property type="entry name" value="MMR_HSR1"/>
    <property type="match status" value="1"/>
</dbReference>
<evidence type="ECO:0000313" key="8">
    <source>
        <dbReference type="Proteomes" id="UP000253472"/>
    </source>
</evidence>
<sequence length="320" mass="36173">MNRTLGRIGSLILRRCYSIDYLVNSIPKPGATYTPRESEKLASKKQASPKKPKAKAKAKKPVPPSKLIDQKLLLDGFEPFTPAQYARAQHVFRAGKPVLSWTLADYDEIPDVKYARLARERELKYSNLDPYHKNETTENMLNSRKTFGIKPDLLQPLPEVLVIGHTNAGKSSLINRLLLDKEKLKRQDQLAYVSARAGYTKTMNCFTISNKFRIVDSPGFGWHGEEVQGKMVIDYIEKRDLLKMVYFLVDTTAGLREEDSAIVDHLIELGVPFSIIFTKVDNPKVVEELALTFEVSCRKFISDDNGVRDIRASILDATGI</sequence>
<dbReference type="GO" id="GO:0005739">
    <property type="term" value="C:mitochondrion"/>
    <property type="evidence" value="ECO:0007669"/>
    <property type="project" value="TreeGrafter"/>
</dbReference>
<name>A0A367YDN3_9ASCO</name>
<protein>
    <submittedName>
        <fullName evidence="7">MIOREX complex component 8</fullName>
    </submittedName>
</protein>
<keyword evidence="8" id="KW-1185">Reference proteome</keyword>
<dbReference type="GO" id="GO:0005525">
    <property type="term" value="F:GTP binding"/>
    <property type="evidence" value="ECO:0007669"/>
    <property type="project" value="UniProtKB-KW"/>
</dbReference>
<feature type="region of interest" description="Disordered" evidence="5">
    <location>
        <begin position="33"/>
        <end position="63"/>
    </location>
</feature>
<feature type="domain" description="EngB-type G" evidence="6">
    <location>
        <begin position="156"/>
        <end position="320"/>
    </location>
</feature>
<evidence type="ECO:0000256" key="1">
    <source>
        <dbReference type="ARBA" id="ARBA00022723"/>
    </source>
</evidence>
<keyword evidence="3" id="KW-0460">Magnesium</keyword>
<dbReference type="Proteomes" id="UP000253472">
    <property type="component" value="Unassembled WGS sequence"/>
</dbReference>
<keyword evidence="1" id="KW-0479">Metal-binding</keyword>